<organism evidence="4 5">
    <name type="scientific">Gordonia cholesterolivorans</name>
    <dbReference type="NCBI Taxonomy" id="559625"/>
    <lineage>
        <taxon>Bacteria</taxon>
        <taxon>Bacillati</taxon>
        <taxon>Actinomycetota</taxon>
        <taxon>Actinomycetes</taxon>
        <taxon>Mycobacteriales</taxon>
        <taxon>Gordoniaceae</taxon>
        <taxon>Gordonia</taxon>
    </lineage>
</organism>
<dbReference type="Pfam" id="PF21077">
    <property type="entry name" value="GDH_ACT3"/>
    <property type="match status" value="1"/>
</dbReference>
<evidence type="ECO:0000313" key="5">
    <source>
        <dbReference type="Proteomes" id="UP001501170"/>
    </source>
</evidence>
<dbReference type="Proteomes" id="UP001501170">
    <property type="component" value="Unassembled WGS sequence"/>
</dbReference>
<dbReference type="InterPro" id="IPR048381">
    <property type="entry name" value="GDH_C"/>
</dbReference>
<evidence type="ECO:0000259" key="1">
    <source>
        <dbReference type="Pfam" id="PF05088"/>
    </source>
</evidence>
<dbReference type="InterPro" id="IPR007780">
    <property type="entry name" value="NAD_Glu_DH_bac"/>
</dbReference>
<accession>A0ABP5UND5</accession>
<evidence type="ECO:0000313" key="4">
    <source>
        <dbReference type="EMBL" id="GAA2384517.1"/>
    </source>
</evidence>
<evidence type="ECO:0000259" key="2">
    <source>
        <dbReference type="Pfam" id="PF21074"/>
    </source>
</evidence>
<dbReference type="Pfam" id="PF21079">
    <property type="entry name" value="GDH_HM2"/>
    <property type="match status" value="1"/>
</dbReference>
<dbReference type="PANTHER" id="PTHR43403">
    <property type="entry name" value="NAD-SPECIFIC GLUTAMATE DEHYDROGENASE"/>
    <property type="match status" value="1"/>
</dbReference>
<gene>
    <name evidence="4" type="ORF">GCM10009855_25970</name>
</gene>
<protein>
    <recommendedName>
        <fullName evidence="6">Glutamate dehydrogenase</fullName>
    </recommendedName>
</protein>
<dbReference type="InterPro" id="IPR046346">
    <property type="entry name" value="Aminoacid_DH-like_N_sf"/>
</dbReference>
<evidence type="ECO:0008006" key="6">
    <source>
        <dbReference type="Google" id="ProtNLM"/>
    </source>
</evidence>
<dbReference type="InterPro" id="IPR049058">
    <property type="entry name" value="NAD_Glu_DH_HM2"/>
</dbReference>
<dbReference type="RefSeq" id="WP_346076665.1">
    <property type="nucleotide sequence ID" value="NZ_BAAARB010000013.1"/>
</dbReference>
<sequence>MDTASPTDTAALVHTDADHTDADHTDVGHTAAGGIDDALARVFRRWDEAALDGAQTDIRDSLARFVSGLPAGYKQDFEPRRARVDLDVLAGLAAGDLDVRLAADPAAADRHRLSLYVGGQPASLGDVMPLLQSLGVEVLDERPYALVSPTEVPCWVYEFTVRYPSAPTDGFEAFAARFAAAVRALWHGRTEPDALGELVARAGLHWRQVTVLRACAEYLRQGGLPYSSAYVADVLRRHPDIAAGIVGYFTARFDPAAATGDGGEAAAAEVSALIETVLGLDEDRILRALVDVVRNTVRTNYFATPEREALALKLDPRAIAELPQPRPRHEIFVHSPSMAGVHMRFGAVARGGLRWSDRREDFRTEVLGLVKAQAVKNAVIVPVGAKGGFVLRRPPAATGDAEADRAALRAAGVAGYRLFIRSLLDVTDNVDRATGAVIPAAGLVRYDGDDAYLVVAADKGTASFSDIANEVAAEYGFWLGDAFASGGSVGYDHKQMGITARGAWQAVTRRFRELGVDVGAEDFTVAGIGDMSGDVFGNGMLCSEHIRLVAAFDHRHIFLDPDPDAASSYAERRRLFELPRSSWADYDSALISAGGGVWERGVKSVPVSAPVRRALGLDESVTELTPPELIRAILRAPVDLLWNGGIGTYVKAGTESHADAGDKGTDAVRVDAGDLRARVIGEGGNLGLTQAARIEFARGGGKVGTDALDNSAGVDCSDHEVNIKILLDDLVGAGEIDAEARARLLAAMTDEVAALVLADNVSQNAVIGTALTEAPAQLGVHARQIAALEAAGALDRALEVLPDRAEIAARKRAGEGLAAPELATLMAHVKLELKEQLLAGDLVDHGVCVPILREYFPRPLHRAHADAIDRHRLRREIIATELTNRVVAGGGLAYVFRLAEEVGASTDDAARAFVVVTEVFGLPELWSRIGTADVPAAVADELVLVSRRLLDRAARWMLNRRPQPLAVGAEIARFRERIARASELLGGWLVGADRTNLHDRTRAIARRGAPEELVRDVELVLDRFGLLDVVEIADRSGCELSVAGELYFRLCEHVGLVPLLGRVSALPTESRWDTLARLALRDELYDSVRVLTLDVLMHSVAGDGPERMIADWEERNGSRLSRARAVLDEVARIPVSADRGLAALSVASRQLRRMAG</sequence>
<dbReference type="Pfam" id="PF21078">
    <property type="entry name" value="GDH_HM3"/>
    <property type="match status" value="1"/>
</dbReference>
<dbReference type="InterPro" id="IPR049064">
    <property type="entry name" value="NAD_Glu_DH_ACT3"/>
</dbReference>
<dbReference type="Pfam" id="PF05088">
    <property type="entry name" value="Bac_GDH_CD"/>
    <property type="match status" value="1"/>
</dbReference>
<comment type="caution">
    <text evidence="4">The sequence shown here is derived from an EMBL/GenBank/DDBJ whole genome shotgun (WGS) entry which is preliminary data.</text>
</comment>
<feature type="domain" description="NAD-glutamate dehydrogenase ACT3" evidence="3">
    <location>
        <begin position="106"/>
        <end position="166"/>
    </location>
</feature>
<dbReference type="PANTHER" id="PTHR43403:SF1">
    <property type="entry name" value="NAD-SPECIFIC GLUTAMATE DEHYDROGENASE"/>
    <property type="match status" value="1"/>
</dbReference>
<dbReference type="InterPro" id="IPR049056">
    <property type="entry name" value="NAD_Glu_DH_HM3"/>
</dbReference>
<dbReference type="Gene3D" id="3.40.50.720">
    <property type="entry name" value="NAD(P)-binding Rossmann-like Domain"/>
    <property type="match status" value="1"/>
</dbReference>
<reference evidence="5" key="1">
    <citation type="journal article" date="2019" name="Int. J. Syst. Evol. Microbiol.">
        <title>The Global Catalogue of Microorganisms (GCM) 10K type strain sequencing project: providing services to taxonomists for standard genome sequencing and annotation.</title>
        <authorList>
            <consortium name="The Broad Institute Genomics Platform"/>
            <consortium name="The Broad Institute Genome Sequencing Center for Infectious Disease"/>
            <person name="Wu L."/>
            <person name="Ma J."/>
        </authorList>
    </citation>
    <scope>NUCLEOTIDE SEQUENCE [LARGE SCALE GENOMIC DNA]</scope>
    <source>
        <strain evidence="5">JCM 16227</strain>
    </source>
</reference>
<dbReference type="EMBL" id="BAAARB010000013">
    <property type="protein sequence ID" value="GAA2384517.1"/>
    <property type="molecule type" value="Genomic_DNA"/>
</dbReference>
<feature type="domain" description="NAD-glutamate dehydrogenase catalytic" evidence="1">
    <location>
        <begin position="270"/>
        <end position="768"/>
    </location>
</feature>
<proteinExistence type="predicted"/>
<dbReference type="InterPro" id="IPR036291">
    <property type="entry name" value="NAD(P)-bd_dom_sf"/>
</dbReference>
<dbReference type="SUPFAM" id="SSF51735">
    <property type="entry name" value="NAD(P)-binding Rossmann-fold domains"/>
    <property type="match status" value="1"/>
</dbReference>
<feature type="domain" description="NAD-specific glutamate dehydrogenase C-terminal" evidence="2">
    <location>
        <begin position="814"/>
        <end position="1152"/>
    </location>
</feature>
<dbReference type="Pfam" id="PF21074">
    <property type="entry name" value="GDH_C"/>
    <property type="match status" value="1"/>
</dbReference>
<dbReference type="InterPro" id="IPR028971">
    <property type="entry name" value="NAD-GDH_cat"/>
</dbReference>
<name>A0ABP5UND5_9ACTN</name>
<evidence type="ECO:0000259" key="3">
    <source>
        <dbReference type="Pfam" id="PF21077"/>
    </source>
</evidence>
<dbReference type="SUPFAM" id="SSF53223">
    <property type="entry name" value="Aminoacid dehydrogenase-like, N-terminal domain"/>
    <property type="match status" value="1"/>
</dbReference>
<keyword evidence="5" id="KW-1185">Reference proteome</keyword>